<dbReference type="InterPro" id="IPR036396">
    <property type="entry name" value="Cyt_P450_sf"/>
</dbReference>
<dbReference type="Pfam" id="PF00067">
    <property type="entry name" value="p450"/>
    <property type="match status" value="1"/>
</dbReference>
<comment type="similarity">
    <text evidence="4 14">Belongs to the cytochrome P450 family.</text>
</comment>
<evidence type="ECO:0000256" key="15">
    <source>
        <dbReference type="SAM" id="SignalP"/>
    </source>
</evidence>
<evidence type="ECO:0000256" key="11">
    <source>
        <dbReference type="ARBA" id="ARBA00023033"/>
    </source>
</evidence>
<keyword evidence="11 14" id="KW-0503">Monooxygenase</keyword>
<dbReference type="PANTHER" id="PTHR46300:SF7">
    <property type="entry name" value="P450, PUTATIVE (EUROFUNG)-RELATED"/>
    <property type="match status" value="1"/>
</dbReference>
<dbReference type="GO" id="GO:0016705">
    <property type="term" value="F:oxidoreductase activity, acting on paired donors, with incorporation or reduction of molecular oxygen"/>
    <property type="evidence" value="ECO:0007669"/>
    <property type="project" value="InterPro"/>
</dbReference>
<evidence type="ECO:0000256" key="9">
    <source>
        <dbReference type="ARBA" id="ARBA00023002"/>
    </source>
</evidence>
<feature type="signal peptide" evidence="15">
    <location>
        <begin position="1"/>
        <end position="23"/>
    </location>
</feature>
<dbReference type="InterPro" id="IPR017972">
    <property type="entry name" value="Cyt_P450_CS"/>
</dbReference>
<name>K5VPE2_PHACS</name>
<dbReference type="PROSITE" id="PS00086">
    <property type="entry name" value="CYTOCHROME_P450"/>
    <property type="match status" value="1"/>
</dbReference>
<dbReference type="Gene3D" id="1.10.630.10">
    <property type="entry name" value="Cytochrome P450"/>
    <property type="match status" value="1"/>
</dbReference>
<dbReference type="InParanoid" id="K5VPE2"/>
<keyword evidence="9 14" id="KW-0560">Oxidoreductase</keyword>
<dbReference type="InterPro" id="IPR001128">
    <property type="entry name" value="Cyt_P450"/>
</dbReference>
<evidence type="ECO:0000256" key="13">
    <source>
        <dbReference type="PIRSR" id="PIRSR602401-1"/>
    </source>
</evidence>
<dbReference type="RefSeq" id="XP_007397990.1">
    <property type="nucleotide sequence ID" value="XM_007397928.1"/>
</dbReference>
<evidence type="ECO:0008006" key="18">
    <source>
        <dbReference type="Google" id="ProtNLM"/>
    </source>
</evidence>
<dbReference type="SUPFAM" id="SSF48264">
    <property type="entry name" value="Cytochrome P450"/>
    <property type="match status" value="1"/>
</dbReference>
<keyword evidence="8" id="KW-1133">Transmembrane helix</keyword>
<evidence type="ECO:0000256" key="6">
    <source>
        <dbReference type="ARBA" id="ARBA00022692"/>
    </source>
</evidence>
<dbReference type="KEGG" id="pco:PHACADRAFT_163592"/>
<dbReference type="GO" id="GO:0004497">
    <property type="term" value="F:monooxygenase activity"/>
    <property type="evidence" value="ECO:0007669"/>
    <property type="project" value="UniProtKB-KW"/>
</dbReference>
<sequence length="515" mass="58308">MNTVIVGIFVALALYAWSRSAKSDKLPVPPGPKPVPILGNVLDLTAKELWLRATGWAKQYGDIVYIHLLGQGLVFCNTYEVAQDLLDKKGSIYSDKPHLVMAGELCGCQNMVAFTRYGDMARRQRKLMNSAFGIAAVKRYRPLLANESLLLLKRILADPQDYLGYIRRYAGGLTLQSVYGYRAETNDDPLLNLGQECVDILSNKIASGGGIWPVDIFPSLQHLPMWFPGAGFKRKAVMWRAKMEEFVDRPYEMVLERVRSGTAVPCFVTTLLDEARDEKSETVDPQRDFDIRWTANSMFSASTDTTITVVQMFMLAMITHPDVLQKVQAELDAVVGTERLPTFEDRPRLPYLEAVLSEVLRWSVPVPLALPHRLTEDDVYRGMRLKAGTLVFANVWNMLRNEDVWPDAHAFRPERFLEPPAAADEAAARRRDPRTYVFGFGRRRCPGVHLIEESLWIVMATMLATTELAMEKDARGEPVPPQIDFNNSVFRTPTPFKCDIRPRSQQVLRLVRLSE</sequence>
<dbReference type="GO" id="GO:0016020">
    <property type="term" value="C:membrane"/>
    <property type="evidence" value="ECO:0007669"/>
    <property type="project" value="UniProtKB-SubCell"/>
</dbReference>
<dbReference type="InterPro" id="IPR050364">
    <property type="entry name" value="Cytochrome_P450_fung"/>
</dbReference>
<dbReference type="GO" id="GO:0020037">
    <property type="term" value="F:heme binding"/>
    <property type="evidence" value="ECO:0007669"/>
    <property type="project" value="InterPro"/>
</dbReference>
<keyword evidence="5 13" id="KW-0349">Heme</keyword>
<dbReference type="CDD" id="cd11065">
    <property type="entry name" value="CYP64-like"/>
    <property type="match status" value="1"/>
</dbReference>
<dbReference type="InterPro" id="IPR002401">
    <property type="entry name" value="Cyt_P450_E_grp-I"/>
</dbReference>
<dbReference type="PRINTS" id="PR00463">
    <property type="entry name" value="EP450I"/>
</dbReference>
<evidence type="ECO:0000256" key="5">
    <source>
        <dbReference type="ARBA" id="ARBA00022617"/>
    </source>
</evidence>
<keyword evidence="6" id="KW-0812">Transmembrane</keyword>
<proteinExistence type="inferred from homology"/>
<keyword evidence="7 13" id="KW-0479">Metal-binding</keyword>
<dbReference type="HOGENOM" id="CLU_001570_2_3_1"/>
<evidence type="ECO:0000256" key="12">
    <source>
        <dbReference type="ARBA" id="ARBA00023136"/>
    </source>
</evidence>
<keyword evidence="10 13" id="KW-0408">Iron</keyword>
<dbReference type="EMBL" id="JH930474">
    <property type="protein sequence ID" value="EKM53298.1"/>
    <property type="molecule type" value="Genomic_DNA"/>
</dbReference>
<evidence type="ECO:0000256" key="4">
    <source>
        <dbReference type="ARBA" id="ARBA00010617"/>
    </source>
</evidence>
<evidence type="ECO:0000256" key="1">
    <source>
        <dbReference type="ARBA" id="ARBA00001971"/>
    </source>
</evidence>
<dbReference type="GeneID" id="18909254"/>
<keyword evidence="17" id="KW-1185">Reference proteome</keyword>
<keyword evidence="12" id="KW-0472">Membrane</keyword>
<dbReference type="OrthoDB" id="2789670at2759"/>
<evidence type="ECO:0000256" key="7">
    <source>
        <dbReference type="ARBA" id="ARBA00022723"/>
    </source>
</evidence>
<evidence type="ECO:0000313" key="16">
    <source>
        <dbReference type="EMBL" id="EKM53298.1"/>
    </source>
</evidence>
<evidence type="ECO:0000256" key="2">
    <source>
        <dbReference type="ARBA" id="ARBA00004167"/>
    </source>
</evidence>
<feature type="chain" id="PRO_5003889998" description="Cytochrome P450" evidence="15">
    <location>
        <begin position="24"/>
        <end position="515"/>
    </location>
</feature>
<dbReference type="AlphaFoldDB" id="K5VPE2"/>
<evidence type="ECO:0000256" key="8">
    <source>
        <dbReference type="ARBA" id="ARBA00022989"/>
    </source>
</evidence>
<dbReference type="Proteomes" id="UP000008370">
    <property type="component" value="Unassembled WGS sequence"/>
</dbReference>
<organism evidence="16 17">
    <name type="scientific">Phanerochaete carnosa (strain HHB-10118-sp)</name>
    <name type="common">White-rot fungus</name>
    <name type="synonym">Peniophora carnosa</name>
    <dbReference type="NCBI Taxonomy" id="650164"/>
    <lineage>
        <taxon>Eukaryota</taxon>
        <taxon>Fungi</taxon>
        <taxon>Dikarya</taxon>
        <taxon>Basidiomycota</taxon>
        <taxon>Agaricomycotina</taxon>
        <taxon>Agaricomycetes</taxon>
        <taxon>Polyporales</taxon>
        <taxon>Phanerochaetaceae</taxon>
        <taxon>Phanerochaete</taxon>
    </lineage>
</organism>
<protein>
    <recommendedName>
        <fullName evidence="18">Cytochrome P450</fullName>
    </recommendedName>
</protein>
<evidence type="ECO:0000256" key="10">
    <source>
        <dbReference type="ARBA" id="ARBA00023004"/>
    </source>
</evidence>
<dbReference type="GO" id="GO:0005506">
    <property type="term" value="F:iron ion binding"/>
    <property type="evidence" value="ECO:0007669"/>
    <property type="project" value="InterPro"/>
</dbReference>
<feature type="binding site" description="axial binding residue" evidence="13">
    <location>
        <position position="445"/>
    </location>
    <ligand>
        <name>heme</name>
        <dbReference type="ChEBI" id="CHEBI:30413"/>
    </ligand>
    <ligandPart>
        <name>Fe</name>
        <dbReference type="ChEBI" id="CHEBI:18248"/>
    </ligandPart>
</feature>
<evidence type="ECO:0000256" key="3">
    <source>
        <dbReference type="ARBA" id="ARBA00005179"/>
    </source>
</evidence>
<evidence type="ECO:0000256" key="14">
    <source>
        <dbReference type="RuleBase" id="RU000461"/>
    </source>
</evidence>
<keyword evidence="15" id="KW-0732">Signal</keyword>
<comment type="pathway">
    <text evidence="3">Secondary metabolite biosynthesis.</text>
</comment>
<reference evidence="16 17" key="1">
    <citation type="journal article" date="2012" name="BMC Genomics">
        <title>Comparative genomics of the white-rot fungi, Phanerochaete carnosa and P. chrysosporium, to elucidate the genetic basis of the distinct wood types they colonize.</title>
        <authorList>
            <person name="Suzuki H."/>
            <person name="MacDonald J."/>
            <person name="Syed K."/>
            <person name="Salamov A."/>
            <person name="Hori C."/>
            <person name="Aerts A."/>
            <person name="Henrissat B."/>
            <person name="Wiebenga A."/>
            <person name="vanKuyk P.A."/>
            <person name="Barry K."/>
            <person name="Lindquist E."/>
            <person name="LaButti K."/>
            <person name="Lapidus A."/>
            <person name="Lucas S."/>
            <person name="Coutinho P."/>
            <person name="Gong Y."/>
            <person name="Samejima M."/>
            <person name="Mahadevan R."/>
            <person name="Abou-Zaid M."/>
            <person name="de Vries R.P."/>
            <person name="Igarashi K."/>
            <person name="Yadav J.S."/>
            <person name="Grigoriev I.V."/>
            <person name="Master E.R."/>
        </authorList>
    </citation>
    <scope>NUCLEOTIDE SEQUENCE [LARGE SCALE GENOMIC DNA]</scope>
    <source>
        <strain evidence="16 17">HHB-10118-sp</strain>
    </source>
</reference>
<accession>K5VPE2</accession>
<comment type="cofactor">
    <cofactor evidence="1 13">
        <name>heme</name>
        <dbReference type="ChEBI" id="CHEBI:30413"/>
    </cofactor>
</comment>
<dbReference type="PANTHER" id="PTHR46300">
    <property type="entry name" value="P450, PUTATIVE (EUROFUNG)-RELATED-RELATED"/>
    <property type="match status" value="1"/>
</dbReference>
<comment type="subcellular location">
    <subcellularLocation>
        <location evidence="2">Membrane</location>
        <topology evidence="2">Single-pass membrane protein</topology>
    </subcellularLocation>
</comment>
<gene>
    <name evidence="16" type="ORF">PHACADRAFT_163592</name>
</gene>
<evidence type="ECO:0000313" key="17">
    <source>
        <dbReference type="Proteomes" id="UP000008370"/>
    </source>
</evidence>